<evidence type="ECO:0000313" key="2">
    <source>
        <dbReference type="EMBL" id="KAJ4788160.1"/>
    </source>
</evidence>
<keyword evidence="3" id="KW-1185">Reference proteome</keyword>
<proteinExistence type="predicted"/>
<evidence type="ECO:0000259" key="1">
    <source>
        <dbReference type="PROSITE" id="PS50879"/>
    </source>
</evidence>
<keyword evidence="2" id="KW-0695">RNA-directed DNA polymerase</keyword>
<dbReference type="Proteomes" id="UP001140206">
    <property type="component" value="Chromosome 2"/>
</dbReference>
<protein>
    <submittedName>
        <fullName evidence="2">RNA-directed DNA polymerase (Reverse transcriptase)-related family protein</fullName>
    </submittedName>
</protein>
<dbReference type="InterPro" id="IPR026960">
    <property type="entry name" value="RVT-Znf"/>
</dbReference>
<organism evidence="2 3">
    <name type="scientific">Rhynchospora pubera</name>
    <dbReference type="NCBI Taxonomy" id="906938"/>
    <lineage>
        <taxon>Eukaryota</taxon>
        <taxon>Viridiplantae</taxon>
        <taxon>Streptophyta</taxon>
        <taxon>Embryophyta</taxon>
        <taxon>Tracheophyta</taxon>
        <taxon>Spermatophyta</taxon>
        <taxon>Magnoliopsida</taxon>
        <taxon>Liliopsida</taxon>
        <taxon>Poales</taxon>
        <taxon>Cyperaceae</taxon>
        <taxon>Cyperoideae</taxon>
        <taxon>Rhynchosporeae</taxon>
        <taxon>Rhynchospora</taxon>
    </lineage>
</organism>
<dbReference type="GO" id="GO:0003964">
    <property type="term" value="F:RNA-directed DNA polymerase activity"/>
    <property type="evidence" value="ECO:0007669"/>
    <property type="project" value="UniProtKB-KW"/>
</dbReference>
<gene>
    <name evidence="2" type="ORF">LUZ62_039406</name>
</gene>
<dbReference type="Pfam" id="PF13456">
    <property type="entry name" value="RVT_3"/>
    <property type="match status" value="1"/>
</dbReference>
<keyword evidence="2" id="KW-0548">Nucleotidyltransferase</keyword>
<dbReference type="InterPro" id="IPR002156">
    <property type="entry name" value="RNaseH_domain"/>
</dbReference>
<name>A0AAV8F954_9POAL</name>
<dbReference type="Pfam" id="PF13966">
    <property type="entry name" value="zf-RVT"/>
    <property type="match status" value="1"/>
</dbReference>
<evidence type="ECO:0000313" key="3">
    <source>
        <dbReference type="Proteomes" id="UP001140206"/>
    </source>
</evidence>
<dbReference type="CDD" id="cd06222">
    <property type="entry name" value="RNase_H_like"/>
    <property type="match status" value="1"/>
</dbReference>
<dbReference type="PANTHER" id="PTHR33116:SF86">
    <property type="entry name" value="REVERSE TRANSCRIPTASE DOMAIN-CONTAINING PROTEIN"/>
    <property type="match status" value="1"/>
</dbReference>
<feature type="domain" description="RNase H type-1" evidence="1">
    <location>
        <begin position="418"/>
        <end position="565"/>
    </location>
</feature>
<dbReference type="EMBL" id="JAMFTS010000002">
    <property type="protein sequence ID" value="KAJ4788160.1"/>
    <property type="molecule type" value="Genomic_DNA"/>
</dbReference>
<dbReference type="InterPro" id="IPR036397">
    <property type="entry name" value="RNaseH_sf"/>
</dbReference>
<comment type="caution">
    <text evidence="2">The sequence shown here is derived from an EMBL/GenBank/DDBJ whole genome shotgun (WGS) entry which is preliminary data.</text>
</comment>
<dbReference type="GO" id="GO:0003676">
    <property type="term" value="F:nucleic acid binding"/>
    <property type="evidence" value="ECO:0007669"/>
    <property type="project" value="InterPro"/>
</dbReference>
<sequence length="597" mass="69398">MKEKLAGWKSNMLSHAGRLVLIKSVLMTMPVYYMSLEMLPRGVIKDINKLMAKFFWGKTNQTRYLSLIAWKNVCKPVEKGGLGVKHLQSFGEALFMKIVWALMADEDKPWVQMCKAKYYPKVGYLRARYSAGGSKMWRQVLSKRELFKEQVEWRIGNGCRAYALSQPWFQGWMVQEEATAHDRGLKVKDLMDEQTGQWNLQELLRLYQPNQIQSILTCNNRPVQDEGAKDKLIWLATKDGKYAAKEGYKAHTHMQPDTMGDYNSLWEGIWKWKRITPKIKIFFWRLLNKSLPMTVHLHSRFPHFSPMCQRCQEENEYEMHSLFFCNTSRQVWFGSPLGIRVHELPQDIKEAIKHITQTLDGYGVQLFANTIWEIWKERNKAVIEHATFQPQGVLQRVNIAIRPDVNTQLGLRENAGIIGEKYEFYKEGWQVIIDASWDNKGRAGCAYILYNGGQMHSLGVQNFELNDSFMAESMALLEAIEHVYQYVGLHPLQKVQFFSDCLNLVQAVNQVDLTDLPSWRAHEIVNNIIRLMEDRQPGATLHHVRREAVEQAHRLANSARRRGLDFRGQPNVIMQQQEGIRDTMDVSFFQQVQEAPP</sequence>
<accession>A0AAV8F954</accession>
<dbReference type="Gene3D" id="3.30.420.10">
    <property type="entry name" value="Ribonuclease H-like superfamily/Ribonuclease H"/>
    <property type="match status" value="1"/>
</dbReference>
<keyword evidence="2" id="KW-0808">Transferase</keyword>
<dbReference type="PROSITE" id="PS50879">
    <property type="entry name" value="RNASE_H_1"/>
    <property type="match status" value="1"/>
</dbReference>
<dbReference type="InterPro" id="IPR012337">
    <property type="entry name" value="RNaseH-like_sf"/>
</dbReference>
<dbReference type="SUPFAM" id="SSF53098">
    <property type="entry name" value="Ribonuclease H-like"/>
    <property type="match status" value="1"/>
</dbReference>
<dbReference type="GO" id="GO:0004523">
    <property type="term" value="F:RNA-DNA hybrid ribonuclease activity"/>
    <property type="evidence" value="ECO:0007669"/>
    <property type="project" value="InterPro"/>
</dbReference>
<reference evidence="2" key="1">
    <citation type="submission" date="2022-08" db="EMBL/GenBank/DDBJ databases">
        <authorList>
            <person name="Marques A."/>
        </authorList>
    </citation>
    <scope>NUCLEOTIDE SEQUENCE</scope>
    <source>
        <strain evidence="2">RhyPub2mFocal</strain>
        <tissue evidence="2">Leaves</tissue>
    </source>
</reference>
<dbReference type="PANTHER" id="PTHR33116">
    <property type="entry name" value="REVERSE TRANSCRIPTASE ZINC-BINDING DOMAIN-CONTAINING PROTEIN-RELATED-RELATED"/>
    <property type="match status" value="1"/>
</dbReference>
<dbReference type="InterPro" id="IPR044730">
    <property type="entry name" value="RNase_H-like_dom_plant"/>
</dbReference>
<dbReference type="AlphaFoldDB" id="A0AAV8F954"/>